<dbReference type="Proteomes" id="UP001219525">
    <property type="component" value="Unassembled WGS sequence"/>
</dbReference>
<accession>A0AAD7E3A0</accession>
<evidence type="ECO:0008006" key="6">
    <source>
        <dbReference type="Google" id="ProtNLM"/>
    </source>
</evidence>
<comment type="caution">
    <text evidence="4">The sequence shown here is derived from an EMBL/GenBank/DDBJ whole genome shotgun (WGS) entry which is preliminary data.</text>
</comment>
<evidence type="ECO:0000313" key="4">
    <source>
        <dbReference type="EMBL" id="KAJ7226082.1"/>
    </source>
</evidence>
<dbReference type="EMBL" id="JARJCW010000004">
    <property type="protein sequence ID" value="KAJ7226082.1"/>
    <property type="molecule type" value="Genomic_DNA"/>
</dbReference>
<evidence type="ECO:0000313" key="5">
    <source>
        <dbReference type="Proteomes" id="UP001219525"/>
    </source>
</evidence>
<dbReference type="NCBIfam" id="TIGR02231">
    <property type="entry name" value="mucoidy inhibitor MuiA family protein"/>
    <property type="match status" value="1"/>
</dbReference>
<dbReference type="Pfam" id="PF13600">
    <property type="entry name" value="DUF4140"/>
    <property type="match status" value="1"/>
</dbReference>
<dbReference type="InterPro" id="IPR011935">
    <property type="entry name" value="CHP02231"/>
</dbReference>
<evidence type="ECO:0000259" key="3">
    <source>
        <dbReference type="Pfam" id="PF13600"/>
    </source>
</evidence>
<feature type="domain" description="DUF4139" evidence="2">
    <location>
        <begin position="201"/>
        <end position="567"/>
    </location>
</feature>
<dbReference type="InterPro" id="IPR037291">
    <property type="entry name" value="DUF4139"/>
</dbReference>
<organism evidence="4 5">
    <name type="scientific">Mycena pura</name>
    <dbReference type="NCBI Taxonomy" id="153505"/>
    <lineage>
        <taxon>Eukaryota</taxon>
        <taxon>Fungi</taxon>
        <taxon>Dikarya</taxon>
        <taxon>Basidiomycota</taxon>
        <taxon>Agaricomycotina</taxon>
        <taxon>Agaricomycetes</taxon>
        <taxon>Agaricomycetidae</taxon>
        <taxon>Agaricales</taxon>
        <taxon>Marasmiineae</taxon>
        <taxon>Mycenaceae</taxon>
        <taxon>Mycena</taxon>
    </lineage>
</organism>
<proteinExistence type="predicted"/>
<protein>
    <recommendedName>
        <fullName evidence="6">Mucoidy inhibitor A</fullName>
    </recommendedName>
</protein>
<feature type="region of interest" description="Disordered" evidence="1">
    <location>
        <begin position="282"/>
        <end position="311"/>
    </location>
</feature>
<feature type="domain" description="DUF4140" evidence="3">
    <location>
        <begin position="25"/>
        <end position="121"/>
    </location>
</feature>
<dbReference type="Pfam" id="PF13598">
    <property type="entry name" value="DUF4139"/>
    <property type="match status" value="1"/>
</dbReference>
<keyword evidence="5" id="KW-1185">Reference proteome</keyword>
<gene>
    <name evidence="4" type="ORF">GGX14DRAFT_642753</name>
</gene>
<reference evidence="4" key="1">
    <citation type="submission" date="2023-03" db="EMBL/GenBank/DDBJ databases">
        <title>Massive genome expansion in bonnet fungi (Mycena s.s.) driven by repeated elements and novel gene families across ecological guilds.</title>
        <authorList>
            <consortium name="Lawrence Berkeley National Laboratory"/>
            <person name="Harder C.B."/>
            <person name="Miyauchi S."/>
            <person name="Viragh M."/>
            <person name="Kuo A."/>
            <person name="Thoen E."/>
            <person name="Andreopoulos B."/>
            <person name="Lu D."/>
            <person name="Skrede I."/>
            <person name="Drula E."/>
            <person name="Henrissat B."/>
            <person name="Morin E."/>
            <person name="Kohler A."/>
            <person name="Barry K."/>
            <person name="LaButti K."/>
            <person name="Morin E."/>
            <person name="Salamov A."/>
            <person name="Lipzen A."/>
            <person name="Mereny Z."/>
            <person name="Hegedus B."/>
            <person name="Baldrian P."/>
            <person name="Stursova M."/>
            <person name="Weitz H."/>
            <person name="Taylor A."/>
            <person name="Grigoriev I.V."/>
            <person name="Nagy L.G."/>
            <person name="Martin F."/>
            <person name="Kauserud H."/>
        </authorList>
    </citation>
    <scope>NUCLEOTIDE SEQUENCE</scope>
    <source>
        <strain evidence="4">9144</strain>
    </source>
</reference>
<dbReference type="PANTHER" id="PTHR31005">
    <property type="entry name" value="DUF4139 DOMAIN-CONTAINING PROTEIN"/>
    <property type="match status" value="1"/>
</dbReference>
<dbReference type="AlphaFoldDB" id="A0AAD7E3A0"/>
<dbReference type="InterPro" id="IPR025554">
    <property type="entry name" value="DUF4140"/>
</dbReference>
<evidence type="ECO:0000259" key="2">
    <source>
        <dbReference type="Pfam" id="PF13598"/>
    </source>
</evidence>
<evidence type="ECO:0000256" key="1">
    <source>
        <dbReference type="SAM" id="MobiDB-lite"/>
    </source>
</evidence>
<dbReference type="PANTHER" id="PTHR31005:SF8">
    <property type="entry name" value="DUF4139 DOMAIN-CONTAINING PROTEIN"/>
    <property type="match status" value="1"/>
</dbReference>
<name>A0AAD7E3A0_9AGAR</name>
<sequence length="580" mass="62816">MANPPTFEPRAIQLQSITDSQIVAVNLYSTRAEVTRLYKLEVQVGHNQVQISGLPNVLEPESLRVEGRGAATIHDVSVARKRESVSTKSSPKLAELTEKRAAQEEALKRVKFSVDTLRQYMSSLTVQHLPVSQLDDVLMQCEATGARLDKKSTEITDEISCIARDIDVERALITAPREDEKLRMTATVGVFAQEAGQVEIALIYAVPTATWTAFYDIRVDRNTKENPVKLIYKAAITQNTGEPWENVPLQLETSTPTFGLGVPVLSPWNLAIQHPRPRPAVVGSSFSGFSSPPPAPTTRMRGAPPGRSADEPLPNVMAVASASVTSKGNVNATFRVPGLVTIPCDGQAHNFTIVELELMAAMSWVSVPKLDPRTHLSASLPRARITNASEYTLLAGSASVYVDGSFISRSPVPAVSPQESFDCPLGLDPSVRITYHPVLKTRSQSGFYTKSATHVFTQRITVHNTKAVPLGRLKVVDQVPTSQDAQIEVKLVNPALVLPPAASGDSIKSKTQPPQIQPLSLGNGVTAQWDGVDEPNCDVDTLGLDRKLNWVCTVPAQAKINLSLEWEVTVSPASAQVIGL</sequence>